<name>A0A2M8L5S1_9BACT</name>
<organism evidence="1 2">
    <name type="scientific">Candidatus Shapirobacteria bacterium CG10_big_fil_rev_8_21_14_0_10_38_14</name>
    <dbReference type="NCBI Taxonomy" id="1974483"/>
    <lineage>
        <taxon>Bacteria</taxon>
        <taxon>Candidatus Shapironibacteriota</taxon>
    </lineage>
</organism>
<evidence type="ECO:0008006" key="3">
    <source>
        <dbReference type="Google" id="ProtNLM"/>
    </source>
</evidence>
<protein>
    <recommendedName>
        <fullName evidence="3">Nucleotidyl transferase AbiEii/AbiGii toxin family protein</fullName>
    </recommendedName>
</protein>
<proteinExistence type="predicted"/>
<reference evidence="2" key="1">
    <citation type="submission" date="2017-09" db="EMBL/GenBank/DDBJ databases">
        <title>Depth-based differentiation of microbial function through sediment-hosted aquifers and enrichment of novel symbionts in the deep terrestrial subsurface.</title>
        <authorList>
            <person name="Probst A.J."/>
            <person name="Ladd B."/>
            <person name="Jarett J.K."/>
            <person name="Geller-Mcgrath D.E."/>
            <person name="Sieber C.M.K."/>
            <person name="Emerson J.B."/>
            <person name="Anantharaman K."/>
            <person name="Thomas B.C."/>
            <person name="Malmstrom R."/>
            <person name="Stieglmeier M."/>
            <person name="Klingl A."/>
            <person name="Woyke T."/>
            <person name="Ryan C.M."/>
            <person name="Banfield J.F."/>
        </authorList>
    </citation>
    <scope>NUCLEOTIDE SEQUENCE [LARGE SCALE GENOMIC DNA]</scope>
</reference>
<dbReference type="Proteomes" id="UP000229500">
    <property type="component" value="Unassembled WGS sequence"/>
</dbReference>
<evidence type="ECO:0000313" key="2">
    <source>
        <dbReference type="Proteomes" id="UP000229500"/>
    </source>
</evidence>
<dbReference type="Pfam" id="PF08843">
    <property type="entry name" value="AbiEii"/>
    <property type="match status" value="1"/>
</dbReference>
<dbReference type="AlphaFoldDB" id="A0A2M8L5S1"/>
<accession>A0A2M8L5S1</accession>
<sequence>MSKIYLEILDKPRKSTLNKLGKFSSLGYLAGGTALALQISHRVSLDFDFFIRKPASRTLVKKCREVFGEEIQLVRETADQLTILTPSNIKIDFVYYWYPLINSLIKSPPVNLASVVDIAADKAETIGRRATWRDYVDIFFLLKWKLFTLNNLISNALRKFKGEFNELLFLEQLVYFEDLEMTNITFLKEEYSEAEVKQYLGKKVKQLLKEQKF</sequence>
<comment type="caution">
    <text evidence="1">The sequence shown here is derived from an EMBL/GenBank/DDBJ whole genome shotgun (WGS) entry which is preliminary data.</text>
</comment>
<gene>
    <name evidence="1" type="ORF">COU96_01160</name>
</gene>
<dbReference type="InterPro" id="IPR014942">
    <property type="entry name" value="AbiEii"/>
</dbReference>
<dbReference type="EMBL" id="PFEL01000049">
    <property type="protein sequence ID" value="PJE69190.1"/>
    <property type="molecule type" value="Genomic_DNA"/>
</dbReference>
<evidence type="ECO:0000313" key="1">
    <source>
        <dbReference type="EMBL" id="PJE69190.1"/>
    </source>
</evidence>